<dbReference type="GO" id="GO:0003677">
    <property type="term" value="F:DNA binding"/>
    <property type="evidence" value="ECO:0007669"/>
    <property type="project" value="InterPro"/>
</dbReference>
<dbReference type="GO" id="GO:0006313">
    <property type="term" value="P:DNA transposition"/>
    <property type="evidence" value="ECO:0007669"/>
    <property type="project" value="InterPro"/>
</dbReference>
<evidence type="ECO:0000259" key="1">
    <source>
        <dbReference type="SMART" id="SM01321"/>
    </source>
</evidence>
<dbReference type="Proteomes" id="UP000195963">
    <property type="component" value="Unassembled WGS sequence"/>
</dbReference>
<dbReference type="PANTHER" id="PTHR34322:SF2">
    <property type="entry name" value="TRANSPOSASE IS200-LIKE DOMAIN-CONTAINING PROTEIN"/>
    <property type="match status" value="1"/>
</dbReference>
<dbReference type="SMART" id="SM01321">
    <property type="entry name" value="Y1_Tnp"/>
    <property type="match status" value="1"/>
</dbReference>
<evidence type="ECO:0000313" key="3">
    <source>
        <dbReference type="Proteomes" id="UP000195963"/>
    </source>
</evidence>
<keyword evidence="3" id="KW-1185">Reference proteome</keyword>
<sequence>MRGADYQRLFFLGVILSFPKEEQWTAIFLHINHERLHLSFMLLMVKPMTISRRKLIEPQITPFYHVINRCVRRAYLCGDDPYNGKNYHHRRGWIVNKIKQLASVFCIDVCAYAVMSNHYHLVLKIDTEQQQKLTPKAVISRWLQLFNGHPIAIDFLKNGQIETEKQQALSNLVTEWQQRLGSISWFMRCLNEEIARKANKEDQCKGAFWEGRFKSQALLDEQALLSCMMYVDLNPIRAGITPSLEQSDFTSIQQRIREYQQPKTSAKQSPSNKGHFQLLPFVGAEHQAKTAGINFAFADYLELIDWTGRCIRNDKKGFVSSSQPKILQQLGISPDAWLEHSEQFMERYANVSGKWSRMCAFKQHAGGHWCKGKSASHQLHPK</sequence>
<name>A0A1Y6MIK0_9GAMM</name>
<protein>
    <recommendedName>
        <fullName evidence="1">Transposase IS200-like domain-containing protein</fullName>
    </recommendedName>
</protein>
<dbReference type="Gene3D" id="3.30.70.1290">
    <property type="entry name" value="Transposase IS200-like"/>
    <property type="match status" value="1"/>
</dbReference>
<proteinExistence type="predicted"/>
<feature type="domain" description="Transposase IS200-like" evidence="1">
    <location>
        <begin position="59"/>
        <end position="234"/>
    </location>
</feature>
<dbReference type="InterPro" id="IPR002686">
    <property type="entry name" value="Transposase_17"/>
</dbReference>
<dbReference type="SUPFAM" id="SSF143422">
    <property type="entry name" value="Transposase IS200-like"/>
    <property type="match status" value="1"/>
</dbReference>
<gene>
    <name evidence="2" type="ORF">PMAL9190_02357</name>
</gene>
<organism evidence="2 3">
    <name type="scientific">Photobacterium malacitanum</name>
    <dbReference type="NCBI Taxonomy" id="2204294"/>
    <lineage>
        <taxon>Bacteria</taxon>
        <taxon>Pseudomonadati</taxon>
        <taxon>Pseudomonadota</taxon>
        <taxon>Gammaproteobacteria</taxon>
        <taxon>Vibrionales</taxon>
        <taxon>Vibrionaceae</taxon>
        <taxon>Photobacterium</taxon>
    </lineage>
</organism>
<dbReference type="GO" id="GO:0004803">
    <property type="term" value="F:transposase activity"/>
    <property type="evidence" value="ECO:0007669"/>
    <property type="project" value="InterPro"/>
</dbReference>
<dbReference type="InterPro" id="IPR036515">
    <property type="entry name" value="Transposase_17_sf"/>
</dbReference>
<accession>A0A1Y6MIK0</accession>
<dbReference type="PANTHER" id="PTHR34322">
    <property type="entry name" value="TRANSPOSASE, Y1_TNP DOMAIN-CONTAINING"/>
    <property type="match status" value="1"/>
</dbReference>
<reference evidence="3" key="1">
    <citation type="submission" date="2017-06" db="EMBL/GenBank/DDBJ databases">
        <authorList>
            <person name="Rodrigo-Torres L."/>
            <person name="Arahal R.D."/>
            <person name="Lucena T."/>
        </authorList>
    </citation>
    <scope>NUCLEOTIDE SEQUENCE [LARGE SCALE GENOMIC DNA]</scope>
    <source>
        <strain evidence="3">CECT 9190</strain>
    </source>
</reference>
<evidence type="ECO:0000313" key="2">
    <source>
        <dbReference type="EMBL" id="SMY36386.1"/>
    </source>
</evidence>
<dbReference type="EMBL" id="FYAK01000004">
    <property type="protein sequence ID" value="SMY36386.1"/>
    <property type="molecule type" value="Genomic_DNA"/>
</dbReference>
<dbReference type="AlphaFoldDB" id="A0A1Y6MIK0"/>